<reference evidence="6 7" key="1">
    <citation type="submission" date="2019-03" db="EMBL/GenBank/DDBJ databases">
        <title>Genomic Encyclopedia of Archaeal and Bacterial Type Strains, Phase II (KMG-II): from individual species to whole genera.</title>
        <authorList>
            <person name="Goeker M."/>
        </authorList>
    </citation>
    <scope>NUCLEOTIDE SEQUENCE [LARGE SCALE GENOMIC DNA]</scope>
    <source>
        <strain evidence="6 7">DSM 21537</strain>
    </source>
</reference>
<evidence type="ECO:0000256" key="2">
    <source>
        <dbReference type="ARBA" id="ARBA00022989"/>
    </source>
</evidence>
<dbReference type="Pfam" id="PF07690">
    <property type="entry name" value="MFS_1"/>
    <property type="match status" value="1"/>
</dbReference>
<dbReference type="EMBL" id="SORO01000003">
    <property type="protein sequence ID" value="TDY67830.1"/>
    <property type="molecule type" value="Genomic_DNA"/>
</dbReference>
<dbReference type="RefSeq" id="WP_040917044.1">
    <property type="nucleotide sequence ID" value="NZ_SORO01000003.1"/>
</dbReference>
<organism evidence="6 7">
    <name type="scientific">Leptospira meyeri</name>
    <dbReference type="NCBI Taxonomy" id="29508"/>
    <lineage>
        <taxon>Bacteria</taxon>
        <taxon>Pseudomonadati</taxon>
        <taxon>Spirochaetota</taxon>
        <taxon>Spirochaetia</taxon>
        <taxon>Leptospirales</taxon>
        <taxon>Leptospiraceae</taxon>
        <taxon>Leptospira</taxon>
    </lineage>
</organism>
<dbReference type="SUPFAM" id="SSF103473">
    <property type="entry name" value="MFS general substrate transporter"/>
    <property type="match status" value="1"/>
</dbReference>
<dbReference type="Gene3D" id="1.20.1250.20">
    <property type="entry name" value="MFS general substrate transporter like domains"/>
    <property type="match status" value="2"/>
</dbReference>
<dbReference type="AlphaFoldDB" id="A0A4R8MQ22"/>
<dbReference type="PROSITE" id="PS50850">
    <property type="entry name" value="MFS"/>
    <property type="match status" value="1"/>
</dbReference>
<proteinExistence type="predicted"/>
<dbReference type="Proteomes" id="UP000294684">
    <property type="component" value="Unassembled WGS sequence"/>
</dbReference>
<evidence type="ECO:0000313" key="7">
    <source>
        <dbReference type="Proteomes" id="UP000294684"/>
    </source>
</evidence>
<dbReference type="CDD" id="cd17370">
    <property type="entry name" value="MFS_MJ1317_like"/>
    <property type="match status" value="1"/>
</dbReference>
<feature type="transmembrane region" description="Helical" evidence="4">
    <location>
        <begin position="250"/>
        <end position="268"/>
    </location>
</feature>
<dbReference type="GO" id="GO:0022857">
    <property type="term" value="F:transmembrane transporter activity"/>
    <property type="evidence" value="ECO:0007669"/>
    <property type="project" value="InterPro"/>
</dbReference>
<evidence type="ECO:0000256" key="3">
    <source>
        <dbReference type="ARBA" id="ARBA00023136"/>
    </source>
</evidence>
<gene>
    <name evidence="6" type="ORF">CLV96_3384</name>
</gene>
<feature type="transmembrane region" description="Helical" evidence="4">
    <location>
        <begin position="163"/>
        <end position="183"/>
    </location>
</feature>
<dbReference type="STRING" id="1193051.LEP1GSC017_0598"/>
<keyword evidence="7" id="KW-1185">Reference proteome</keyword>
<evidence type="ECO:0000256" key="1">
    <source>
        <dbReference type="ARBA" id="ARBA00022692"/>
    </source>
</evidence>
<feature type="transmembrane region" description="Helical" evidence="4">
    <location>
        <begin position="303"/>
        <end position="321"/>
    </location>
</feature>
<feature type="transmembrane region" description="Helical" evidence="4">
    <location>
        <begin position="368"/>
        <end position="387"/>
    </location>
</feature>
<dbReference type="OrthoDB" id="9803985at2"/>
<keyword evidence="2 4" id="KW-1133">Transmembrane helix</keyword>
<dbReference type="InterPro" id="IPR036259">
    <property type="entry name" value="MFS_trans_sf"/>
</dbReference>
<protein>
    <submittedName>
        <fullName evidence="6">MFS transporter</fullName>
    </submittedName>
</protein>
<feature type="domain" description="Major facilitator superfamily (MFS) profile" evidence="5">
    <location>
        <begin position="7"/>
        <end position="392"/>
    </location>
</feature>
<feature type="transmembrane region" description="Helical" evidence="4">
    <location>
        <begin position="342"/>
        <end position="362"/>
    </location>
</feature>
<feature type="transmembrane region" description="Helical" evidence="4">
    <location>
        <begin position="280"/>
        <end position="297"/>
    </location>
</feature>
<dbReference type="InterPro" id="IPR020846">
    <property type="entry name" value="MFS_dom"/>
</dbReference>
<sequence length="395" mass="43945">MKYISKTVWVLSLVSLFTDIASEMLYPVLPIYLKSIGYSILFIGILEGITEVVAGYGKGYFGQLSDVTGKRVPFVRLGYTLSAISKPLLSIGQVPFVVLFSRILDRIGKGVRTGARDAILSAEATNKTKARVFGFHRSMDTLGAVLGPSLALVYLYFHPKDYAFLFYFAFLPGMIAIGFTFFLKEKSNQSIHTNLTKQNHSLFSFLSYWKKTNSNYRKLVGGLLVFAFWNSSDVFLILKSKEAGLEDQQVIGIYIFYNLVYAVFSYPLGVFADKIGLKKMFLCGLGIYAVVYLLMGITQNPFLIIMAFFLYGIYAAATEGISKAWISNVIPSNETATGIGMYAGLQSISAFFASFIAGWLWFLFGAPVTFFVTGVIVVFVVLYFLTVQITEEPKV</sequence>
<feature type="transmembrane region" description="Helical" evidence="4">
    <location>
        <begin position="219"/>
        <end position="238"/>
    </location>
</feature>
<dbReference type="InterPro" id="IPR011701">
    <property type="entry name" value="MFS"/>
</dbReference>
<feature type="transmembrane region" description="Helical" evidence="4">
    <location>
        <begin position="31"/>
        <end position="54"/>
    </location>
</feature>
<accession>A0A4R8MQ22</accession>
<dbReference type="PANTHER" id="PTHR23518:SF2">
    <property type="entry name" value="MAJOR FACILITATOR SUPERFAMILY TRANSPORTER"/>
    <property type="match status" value="1"/>
</dbReference>
<comment type="caution">
    <text evidence="6">The sequence shown here is derived from an EMBL/GenBank/DDBJ whole genome shotgun (WGS) entry which is preliminary data.</text>
</comment>
<dbReference type="GeneID" id="79828651"/>
<keyword evidence="3 4" id="KW-0472">Membrane</keyword>
<feature type="transmembrane region" description="Helical" evidence="4">
    <location>
        <begin position="139"/>
        <end position="157"/>
    </location>
</feature>
<keyword evidence="1 4" id="KW-0812">Transmembrane</keyword>
<evidence type="ECO:0000256" key="4">
    <source>
        <dbReference type="SAM" id="Phobius"/>
    </source>
</evidence>
<evidence type="ECO:0000313" key="6">
    <source>
        <dbReference type="EMBL" id="TDY67830.1"/>
    </source>
</evidence>
<name>A0A4R8MQ22_LEPME</name>
<evidence type="ECO:0000259" key="5">
    <source>
        <dbReference type="PROSITE" id="PS50850"/>
    </source>
</evidence>
<dbReference type="PANTHER" id="PTHR23518">
    <property type="entry name" value="C-METHYLTRANSFERASE"/>
    <property type="match status" value="1"/>
</dbReference>